<dbReference type="SUPFAM" id="SSF54843">
    <property type="entry name" value="Ribosomal protein L22"/>
    <property type="match status" value="1"/>
</dbReference>
<evidence type="ECO:0000313" key="6">
    <source>
        <dbReference type="Proteomes" id="UP000015241"/>
    </source>
</evidence>
<dbReference type="GO" id="GO:0003735">
    <property type="term" value="F:structural constituent of ribosome"/>
    <property type="evidence" value="ECO:0007669"/>
    <property type="project" value="InterPro"/>
</dbReference>
<dbReference type="EMBL" id="KE504129">
    <property type="protein sequence ID" value="EPT03680.1"/>
    <property type="molecule type" value="Genomic_DNA"/>
</dbReference>
<name>S8FZY7_FOMSC</name>
<dbReference type="eggNOG" id="KOG1711">
    <property type="taxonomic scope" value="Eukaryota"/>
</dbReference>
<dbReference type="InterPro" id="IPR036394">
    <property type="entry name" value="Ribosomal_uL22_sf"/>
</dbReference>
<evidence type="ECO:0000256" key="3">
    <source>
        <dbReference type="ARBA" id="ARBA00023274"/>
    </source>
</evidence>
<keyword evidence="6" id="KW-1185">Reference proteome</keyword>
<dbReference type="HOGENOM" id="CLU_085461_0_0_1"/>
<dbReference type="InParanoid" id="S8FZY7"/>
<evidence type="ECO:0008006" key="7">
    <source>
        <dbReference type="Google" id="ProtNLM"/>
    </source>
</evidence>
<evidence type="ECO:0000313" key="5">
    <source>
        <dbReference type="EMBL" id="EPT03680.1"/>
    </source>
</evidence>
<keyword evidence="3 4" id="KW-0687">Ribonucleoprotein</keyword>
<dbReference type="Proteomes" id="UP000015241">
    <property type="component" value="Unassembled WGS sequence"/>
</dbReference>
<proteinExistence type="inferred from homology"/>
<dbReference type="Pfam" id="PF00237">
    <property type="entry name" value="Ribosomal_L22"/>
    <property type="match status" value="1"/>
</dbReference>
<dbReference type="InterPro" id="IPR047867">
    <property type="entry name" value="Ribosomal_uL22_bac/org-type"/>
</dbReference>
<dbReference type="PANTHER" id="PTHR13501:SF8">
    <property type="entry name" value="LARGE RIBOSOMAL SUBUNIT PROTEIN UL22M"/>
    <property type="match status" value="1"/>
</dbReference>
<evidence type="ECO:0000256" key="1">
    <source>
        <dbReference type="ARBA" id="ARBA00009451"/>
    </source>
</evidence>
<comment type="similarity">
    <text evidence="1 4">Belongs to the universal ribosomal protein uL22 family.</text>
</comment>
<accession>S8FZY7</accession>
<evidence type="ECO:0000256" key="4">
    <source>
        <dbReference type="RuleBase" id="RU004005"/>
    </source>
</evidence>
<gene>
    <name evidence="5" type="ORF">FOMPIDRAFT_1022266</name>
</gene>
<dbReference type="FunCoup" id="S8FZY7">
    <property type="interactions" value="50"/>
</dbReference>
<dbReference type="Gene3D" id="3.90.470.10">
    <property type="entry name" value="Ribosomal protein L22/L17"/>
    <property type="match status" value="1"/>
</dbReference>
<dbReference type="OrthoDB" id="416470at2759"/>
<dbReference type="PANTHER" id="PTHR13501">
    <property type="entry name" value="CHLOROPLAST 50S RIBOSOMAL PROTEIN L22-RELATED"/>
    <property type="match status" value="1"/>
</dbReference>
<evidence type="ECO:0000256" key="2">
    <source>
        <dbReference type="ARBA" id="ARBA00022980"/>
    </source>
</evidence>
<dbReference type="AlphaFoldDB" id="S8FZY7"/>
<keyword evidence="2 4" id="KW-0689">Ribosomal protein</keyword>
<reference evidence="5 6" key="1">
    <citation type="journal article" date="2012" name="Science">
        <title>The Paleozoic origin of enzymatic lignin decomposition reconstructed from 31 fungal genomes.</title>
        <authorList>
            <person name="Floudas D."/>
            <person name="Binder M."/>
            <person name="Riley R."/>
            <person name="Barry K."/>
            <person name="Blanchette R.A."/>
            <person name="Henrissat B."/>
            <person name="Martinez A.T."/>
            <person name="Otillar R."/>
            <person name="Spatafora J.W."/>
            <person name="Yadav J.S."/>
            <person name="Aerts A."/>
            <person name="Benoit I."/>
            <person name="Boyd A."/>
            <person name="Carlson A."/>
            <person name="Copeland A."/>
            <person name="Coutinho P.M."/>
            <person name="de Vries R.P."/>
            <person name="Ferreira P."/>
            <person name="Findley K."/>
            <person name="Foster B."/>
            <person name="Gaskell J."/>
            <person name="Glotzer D."/>
            <person name="Gorecki P."/>
            <person name="Heitman J."/>
            <person name="Hesse C."/>
            <person name="Hori C."/>
            <person name="Igarashi K."/>
            <person name="Jurgens J.A."/>
            <person name="Kallen N."/>
            <person name="Kersten P."/>
            <person name="Kohler A."/>
            <person name="Kuees U."/>
            <person name="Kumar T.K.A."/>
            <person name="Kuo A."/>
            <person name="LaButti K."/>
            <person name="Larrondo L.F."/>
            <person name="Lindquist E."/>
            <person name="Ling A."/>
            <person name="Lombard V."/>
            <person name="Lucas S."/>
            <person name="Lundell T."/>
            <person name="Martin R."/>
            <person name="McLaughlin D.J."/>
            <person name="Morgenstern I."/>
            <person name="Morin E."/>
            <person name="Murat C."/>
            <person name="Nagy L.G."/>
            <person name="Nolan M."/>
            <person name="Ohm R.A."/>
            <person name="Patyshakuliyeva A."/>
            <person name="Rokas A."/>
            <person name="Ruiz-Duenas F.J."/>
            <person name="Sabat G."/>
            <person name="Salamov A."/>
            <person name="Samejima M."/>
            <person name="Schmutz J."/>
            <person name="Slot J.C."/>
            <person name="St John F."/>
            <person name="Stenlid J."/>
            <person name="Sun H."/>
            <person name="Sun S."/>
            <person name="Syed K."/>
            <person name="Tsang A."/>
            <person name="Wiebenga A."/>
            <person name="Young D."/>
            <person name="Pisabarro A."/>
            <person name="Eastwood D.C."/>
            <person name="Martin F."/>
            <person name="Cullen D."/>
            <person name="Grigoriev I.V."/>
            <person name="Hibbett D.S."/>
        </authorList>
    </citation>
    <scope>NUCLEOTIDE SEQUENCE</scope>
    <source>
        <strain evidence="6">FP-58527</strain>
    </source>
</reference>
<organism evidence="5 6">
    <name type="scientific">Fomitopsis schrenkii</name>
    <name type="common">Brown rot fungus</name>
    <dbReference type="NCBI Taxonomy" id="2126942"/>
    <lineage>
        <taxon>Eukaryota</taxon>
        <taxon>Fungi</taxon>
        <taxon>Dikarya</taxon>
        <taxon>Basidiomycota</taxon>
        <taxon>Agaricomycotina</taxon>
        <taxon>Agaricomycetes</taxon>
        <taxon>Polyporales</taxon>
        <taxon>Fomitopsis</taxon>
    </lineage>
</organism>
<sequence length="250" mass="28295">MQTVRPALRHVSARSAVFTAAHPQSAASTSHVLQKEARRYSSKGMFGWLRNSLGMSVRQRNTAEELAAVRKAQAEKGEQSVFETLPEEVTVKPADVMKKYTEHQHATGNFKISHRKLNMLGRQISGKPIDMAILQMQFSEKRASKRLKSMLVMAKQHATRLKGLDAKRLVVSQAWVTKGEKQLKRIEPKGRARTGVRVHPDSKLTVILKEGKTRVELLQEERQRKLKRIVSAGLKRENVPIRNPGPAWAW</sequence>
<dbReference type="GO" id="GO:0006412">
    <property type="term" value="P:translation"/>
    <property type="evidence" value="ECO:0007669"/>
    <property type="project" value="InterPro"/>
</dbReference>
<dbReference type="InterPro" id="IPR001063">
    <property type="entry name" value="Ribosomal_uL22"/>
</dbReference>
<dbReference type="STRING" id="743788.S8FZY7"/>
<protein>
    <recommendedName>
        <fullName evidence="7">Ribosomal protein L22</fullName>
    </recommendedName>
</protein>
<dbReference type="GO" id="GO:0005762">
    <property type="term" value="C:mitochondrial large ribosomal subunit"/>
    <property type="evidence" value="ECO:0007669"/>
    <property type="project" value="TreeGrafter"/>
</dbReference>